<sequence>MLKKSKGIHHITAIVGDPQENVDFYAGILGLRLIKKTVNFDDPETYHLYFGDDIGRPGTAMTFFNWLDGHQGKIGDGQVGITAFIVPKGSFSFWKERLEKFNIKYSLEDKFGQSHISFHDPHGLHLELVESEAGNNVRWSFGGVTPEVAIKGFFGVTLYSSDTERTIYLLENIMGLTKIEKDKETIRFSTSGEIGNIIDVCITSQGTGDIGIGTVHHIAIQVEDDQEQLEWKKHIAEFGYDVTPVRERNYFRSIYFREKGNILFEIATNGPGFMIDEAYDEMGEKLMLPQWYESKRSNLEKTLPPIKVREIEVN</sequence>
<dbReference type="InterPro" id="IPR052537">
    <property type="entry name" value="Extradiol_RC_dioxygenase"/>
</dbReference>
<organism evidence="2 3">
    <name type="scientific">Alkaliphilus peptidifermentans DSM 18978</name>
    <dbReference type="NCBI Taxonomy" id="1120976"/>
    <lineage>
        <taxon>Bacteria</taxon>
        <taxon>Bacillati</taxon>
        <taxon>Bacillota</taxon>
        <taxon>Clostridia</taxon>
        <taxon>Peptostreptococcales</taxon>
        <taxon>Natronincolaceae</taxon>
        <taxon>Alkaliphilus</taxon>
    </lineage>
</organism>
<dbReference type="InterPro" id="IPR029068">
    <property type="entry name" value="Glyas_Bleomycin-R_OHBP_Dase"/>
</dbReference>
<proteinExistence type="predicted"/>
<dbReference type="InterPro" id="IPR037523">
    <property type="entry name" value="VOC_core"/>
</dbReference>
<dbReference type="SUPFAM" id="SSF54593">
    <property type="entry name" value="Glyoxalase/Bleomycin resistance protein/Dihydroxybiphenyl dioxygenase"/>
    <property type="match status" value="1"/>
</dbReference>
<dbReference type="CDD" id="cd08346">
    <property type="entry name" value="PcpA_N_like"/>
    <property type="match status" value="1"/>
</dbReference>
<accession>A0A1G5JJ41</accession>
<evidence type="ECO:0000313" key="3">
    <source>
        <dbReference type="Proteomes" id="UP000198636"/>
    </source>
</evidence>
<dbReference type="Gene3D" id="3.10.180.10">
    <property type="entry name" value="2,3-Dihydroxybiphenyl 1,2-Dioxygenase, domain 1"/>
    <property type="match status" value="2"/>
</dbReference>
<dbReference type="RefSeq" id="WP_091545037.1">
    <property type="nucleotide sequence ID" value="NZ_FMUS01000020.1"/>
</dbReference>
<gene>
    <name evidence="2" type="ORF">SAMN03080606_02871</name>
</gene>
<reference evidence="2 3" key="1">
    <citation type="submission" date="2016-10" db="EMBL/GenBank/DDBJ databases">
        <authorList>
            <person name="de Groot N.N."/>
        </authorList>
    </citation>
    <scope>NUCLEOTIDE SEQUENCE [LARGE SCALE GENOMIC DNA]</scope>
    <source>
        <strain evidence="2 3">DSM 18978</strain>
    </source>
</reference>
<evidence type="ECO:0000259" key="1">
    <source>
        <dbReference type="PROSITE" id="PS51819"/>
    </source>
</evidence>
<dbReference type="Proteomes" id="UP000198636">
    <property type="component" value="Unassembled WGS sequence"/>
</dbReference>
<feature type="domain" description="VOC" evidence="1">
    <location>
        <begin position="7"/>
        <end position="131"/>
    </location>
</feature>
<dbReference type="PANTHER" id="PTHR36110:SF2">
    <property type="entry name" value="RING-CLEAVING DIOXYGENASE MHQE-RELATED"/>
    <property type="match status" value="1"/>
</dbReference>
<name>A0A1G5JJ41_9FIRM</name>
<dbReference type="OrthoDB" id="9785698at2"/>
<dbReference type="InterPro" id="IPR004360">
    <property type="entry name" value="Glyas_Fos-R_dOase_dom"/>
</dbReference>
<dbReference type="STRING" id="1120976.SAMN03080606_02871"/>
<dbReference type="Pfam" id="PF00903">
    <property type="entry name" value="Glyoxalase"/>
    <property type="match status" value="1"/>
</dbReference>
<dbReference type="AlphaFoldDB" id="A0A1G5JJ41"/>
<keyword evidence="3" id="KW-1185">Reference proteome</keyword>
<dbReference type="EMBL" id="FMUS01000020">
    <property type="protein sequence ID" value="SCY88366.1"/>
    <property type="molecule type" value="Genomic_DNA"/>
</dbReference>
<feature type="domain" description="VOC" evidence="1">
    <location>
        <begin position="152"/>
        <end position="269"/>
    </location>
</feature>
<dbReference type="PANTHER" id="PTHR36110">
    <property type="entry name" value="RING-CLEAVING DIOXYGENASE MHQE-RELATED"/>
    <property type="match status" value="1"/>
</dbReference>
<evidence type="ECO:0000313" key="2">
    <source>
        <dbReference type="EMBL" id="SCY88366.1"/>
    </source>
</evidence>
<dbReference type="PROSITE" id="PS51819">
    <property type="entry name" value="VOC"/>
    <property type="match status" value="2"/>
</dbReference>
<dbReference type="CDD" id="cd08347">
    <property type="entry name" value="PcpA_C_like"/>
    <property type="match status" value="1"/>
</dbReference>
<protein>
    <submittedName>
        <fullName evidence="2">Glyoxalase family protein</fullName>
    </submittedName>
</protein>